<dbReference type="RefSeq" id="WP_145362074.1">
    <property type="nucleotide sequence ID" value="NZ_CP036268.1"/>
</dbReference>
<feature type="transmembrane region" description="Helical" evidence="1">
    <location>
        <begin position="12"/>
        <end position="31"/>
    </location>
</feature>
<keyword evidence="1" id="KW-1133">Transmembrane helix</keyword>
<organism evidence="3 4">
    <name type="scientific">Stratiformator vulcanicus</name>
    <dbReference type="NCBI Taxonomy" id="2527980"/>
    <lineage>
        <taxon>Bacteria</taxon>
        <taxon>Pseudomonadati</taxon>
        <taxon>Planctomycetota</taxon>
        <taxon>Planctomycetia</taxon>
        <taxon>Planctomycetales</taxon>
        <taxon>Planctomycetaceae</taxon>
        <taxon>Stratiformator</taxon>
    </lineage>
</organism>
<feature type="domain" description="VWFA" evidence="2">
    <location>
        <begin position="161"/>
        <end position="309"/>
    </location>
</feature>
<dbReference type="Gene3D" id="3.40.50.410">
    <property type="entry name" value="von Willebrand factor, type A domain"/>
    <property type="match status" value="1"/>
</dbReference>
<dbReference type="SUPFAM" id="SSF53300">
    <property type="entry name" value="vWA-like"/>
    <property type="match status" value="1"/>
</dbReference>
<dbReference type="AlphaFoldDB" id="A0A517QW47"/>
<dbReference type="EMBL" id="CP036268">
    <property type="protein sequence ID" value="QDT35807.1"/>
    <property type="molecule type" value="Genomic_DNA"/>
</dbReference>
<name>A0A517QW47_9PLAN</name>
<reference evidence="3 4" key="1">
    <citation type="submission" date="2019-02" db="EMBL/GenBank/DDBJ databases">
        <title>Deep-cultivation of Planctomycetes and their phenomic and genomic characterization uncovers novel biology.</title>
        <authorList>
            <person name="Wiegand S."/>
            <person name="Jogler M."/>
            <person name="Boedeker C."/>
            <person name="Pinto D."/>
            <person name="Vollmers J."/>
            <person name="Rivas-Marin E."/>
            <person name="Kohn T."/>
            <person name="Peeters S.H."/>
            <person name="Heuer A."/>
            <person name="Rast P."/>
            <person name="Oberbeckmann S."/>
            <person name="Bunk B."/>
            <person name="Jeske O."/>
            <person name="Meyerdierks A."/>
            <person name="Storesund J.E."/>
            <person name="Kallscheuer N."/>
            <person name="Luecker S."/>
            <person name="Lage O.M."/>
            <person name="Pohl T."/>
            <person name="Merkel B.J."/>
            <person name="Hornburger P."/>
            <person name="Mueller R.-W."/>
            <person name="Bruemmer F."/>
            <person name="Labrenz M."/>
            <person name="Spormann A.M."/>
            <person name="Op den Camp H."/>
            <person name="Overmann J."/>
            <person name="Amann R."/>
            <person name="Jetten M.S.M."/>
            <person name="Mascher T."/>
            <person name="Medema M.H."/>
            <person name="Devos D.P."/>
            <person name="Kaster A.-K."/>
            <person name="Ovreas L."/>
            <person name="Rohde M."/>
            <person name="Galperin M.Y."/>
            <person name="Jogler C."/>
        </authorList>
    </citation>
    <scope>NUCLEOTIDE SEQUENCE [LARGE SCALE GENOMIC DNA]</scope>
    <source>
        <strain evidence="3 4">Pan189</strain>
    </source>
</reference>
<sequence length="628" mass="71320">MNSRQISTASAVGVSFAVHVIVLIALATIFFDIVNKRPELLVETVFSEERVQEEFSQELELDTTVSDSLSRVSGGKVSTAVGAPEKPPVRQDRIEVSEKVADPLAAVNINEFTIPSDNLLGEDLGEQAVAGETGAVVEGYGAALSRVSRELIRLMRESRVMAVWMFDESESMKDDQQEIRDNFAKIYAELGIAQEKKEDLKRRAQGPDELILTAILGYGRTVKELTPQPTADLDKITAAIDAISIDTTGDENLNQAIREVVNKYGPLAVRQKRRLVMIIVSDESGDDGEFVEEAIQMTNRANSPVYVLGRQAVFGYPFARMSWKDPEYGLNHWINVRRGPETARAESLQWNGFGNRRDSRSSGFGPYEQVRLAKESGGIFFLLPGDEEALAGEARNEERVYDFLDMKEYQPELRSRREYDQLVLKSPFRKTILDVITRMDSNKDKQLGIKWWNYPGERAAFQSEVRDSFGKAQRGLGLVNQAIAMLEQAKPQRDLETSRRWRAHYDLILAQLLTYRFRLFQFMLSADAALREMPEPKKEKSNRWNLSHTKKMIEPTPEQVEVTKVDIGELEQQRADAVDLLKFVIEEHPNTPWSRTAQSELKKGFGIEFRDVYRDPNYDRPNVKVPKF</sequence>
<evidence type="ECO:0000313" key="4">
    <source>
        <dbReference type="Proteomes" id="UP000317318"/>
    </source>
</evidence>
<protein>
    <recommendedName>
        <fullName evidence="2">VWFA domain-containing protein</fullName>
    </recommendedName>
</protein>
<dbReference type="Proteomes" id="UP000317318">
    <property type="component" value="Chromosome"/>
</dbReference>
<gene>
    <name evidence="3" type="ORF">Pan189_01600</name>
</gene>
<keyword evidence="1" id="KW-0812">Transmembrane</keyword>
<keyword evidence="4" id="KW-1185">Reference proteome</keyword>
<dbReference type="InterPro" id="IPR036465">
    <property type="entry name" value="vWFA_dom_sf"/>
</dbReference>
<accession>A0A517QW47</accession>
<dbReference type="OrthoDB" id="239512at2"/>
<dbReference type="CDD" id="cd00198">
    <property type="entry name" value="vWFA"/>
    <property type="match status" value="1"/>
</dbReference>
<dbReference type="KEGG" id="svp:Pan189_01600"/>
<proteinExistence type="predicted"/>
<evidence type="ECO:0000259" key="2">
    <source>
        <dbReference type="PROSITE" id="PS50234"/>
    </source>
</evidence>
<evidence type="ECO:0000313" key="3">
    <source>
        <dbReference type="EMBL" id="QDT35807.1"/>
    </source>
</evidence>
<dbReference type="Pfam" id="PF00092">
    <property type="entry name" value="VWA"/>
    <property type="match status" value="1"/>
</dbReference>
<keyword evidence="1" id="KW-0472">Membrane</keyword>
<dbReference type="InterPro" id="IPR002035">
    <property type="entry name" value="VWF_A"/>
</dbReference>
<dbReference type="PROSITE" id="PS50234">
    <property type="entry name" value="VWFA"/>
    <property type="match status" value="1"/>
</dbReference>
<evidence type="ECO:0000256" key="1">
    <source>
        <dbReference type="SAM" id="Phobius"/>
    </source>
</evidence>